<evidence type="ECO:0000313" key="1">
    <source>
        <dbReference type="EMBL" id="KAI0092712.1"/>
    </source>
</evidence>
<keyword evidence="2" id="KW-1185">Reference proteome</keyword>
<comment type="caution">
    <text evidence="1">The sequence shown here is derived from an EMBL/GenBank/DDBJ whole genome shotgun (WGS) entry which is preliminary data.</text>
</comment>
<dbReference type="Proteomes" id="UP001055072">
    <property type="component" value="Unassembled WGS sequence"/>
</dbReference>
<dbReference type="EMBL" id="MU274903">
    <property type="protein sequence ID" value="KAI0092712.1"/>
    <property type="molecule type" value="Genomic_DNA"/>
</dbReference>
<sequence>MQVKVNRKKESKSWKYEPAKIVIGRPCSRTTLLPRHYDVTVFKLPVGNKRAHIVQHQRDNGKCMRALMQMFLMGKFTRPVVTIDISLDWTRGAVFTRKKPMGLLTVVGKKSRRWERKETIMNSTLRCAANDQAVQERVPTKKHLNSNVGQNLVDKNRSLKLVDAAAAVSMKIKHSMISTIGRCGIKRIHVTKLSRLRMYEVLNPFSSLYTCTVSEDSVDNDSEARLNRERVDTYYRLPESVRPKRDTKAAVRSALRVPSAMAATAHSRATVDIESSYDRDVDMQIRTYNAGEFNSGSDTVEYQSRSSFVPAIYRENQGDIRALQAGSNRILSRARERNHSHRSLAGIGLFGREKKSPETHNVKSTTILGELSLAENVAHKGKKERRKGEKHTHNMTGFTEGSDIRCSSVTN</sequence>
<accession>A0ACB8UEF4</accession>
<protein>
    <submittedName>
        <fullName evidence="1">Uncharacterized protein</fullName>
    </submittedName>
</protein>
<evidence type="ECO:0000313" key="2">
    <source>
        <dbReference type="Proteomes" id="UP001055072"/>
    </source>
</evidence>
<proteinExistence type="predicted"/>
<gene>
    <name evidence="1" type="ORF">BDY19DRAFT_903482</name>
</gene>
<reference evidence="1" key="1">
    <citation type="journal article" date="2021" name="Environ. Microbiol.">
        <title>Gene family expansions and transcriptome signatures uncover fungal adaptations to wood decay.</title>
        <authorList>
            <person name="Hage H."/>
            <person name="Miyauchi S."/>
            <person name="Viragh M."/>
            <person name="Drula E."/>
            <person name="Min B."/>
            <person name="Chaduli D."/>
            <person name="Navarro D."/>
            <person name="Favel A."/>
            <person name="Norest M."/>
            <person name="Lesage-Meessen L."/>
            <person name="Balint B."/>
            <person name="Merenyi Z."/>
            <person name="de Eugenio L."/>
            <person name="Morin E."/>
            <person name="Martinez A.T."/>
            <person name="Baldrian P."/>
            <person name="Stursova M."/>
            <person name="Martinez M.J."/>
            <person name="Novotny C."/>
            <person name="Magnuson J.K."/>
            <person name="Spatafora J.W."/>
            <person name="Maurice S."/>
            <person name="Pangilinan J."/>
            <person name="Andreopoulos W."/>
            <person name="LaButti K."/>
            <person name="Hundley H."/>
            <person name="Na H."/>
            <person name="Kuo A."/>
            <person name="Barry K."/>
            <person name="Lipzen A."/>
            <person name="Henrissat B."/>
            <person name="Riley R."/>
            <person name="Ahrendt S."/>
            <person name="Nagy L.G."/>
            <person name="Grigoriev I.V."/>
            <person name="Martin F."/>
            <person name="Rosso M.N."/>
        </authorList>
    </citation>
    <scope>NUCLEOTIDE SEQUENCE</scope>
    <source>
        <strain evidence="1">CBS 384.51</strain>
    </source>
</reference>
<name>A0ACB8UEF4_9APHY</name>
<organism evidence="1 2">
    <name type="scientific">Irpex rosettiformis</name>
    <dbReference type="NCBI Taxonomy" id="378272"/>
    <lineage>
        <taxon>Eukaryota</taxon>
        <taxon>Fungi</taxon>
        <taxon>Dikarya</taxon>
        <taxon>Basidiomycota</taxon>
        <taxon>Agaricomycotina</taxon>
        <taxon>Agaricomycetes</taxon>
        <taxon>Polyporales</taxon>
        <taxon>Irpicaceae</taxon>
        <taxon>Irpex</taxon>
    </lineage>
</organism>